<name>A0A2P5EMV1_TREOI</name>
<feature type="compositionally biased region" description="Basic and acidic residues" evidence="1">
    <location>
        <begin position="68"/>
        <end position="82"/>
    </location>
</feature>
<gene>
    <name evidence="2" type="ORF">TorRG33x02_172680</name>
</gene>
<keyword evidence="3" id="KW-1185">Reference proteome</keyword>
<dbReference type="AlphaFoldDB" id="A0A2P5EMV1"/>
<dbReference type="Proteomes" id="UP000237000">
    <property type="component" value="Unassembled WGS sequence"/>
</dbReference>
<organism evidence="2 3">
    <name type="scientific">Trema orientale</name>
    <name type="common">Charcoal tree</name>
    <name type="synonym">Celtis orientalis</name>
    <dbReference type="NCBI Taxonomy" id="63057"/>
    <lineage>
        <taxon>Eukaryota</taxon>
        <taxon>Viridiplantae</taxon>
        <taxon>Streptophyta</taxon>
        <taxon>Embryophyta</taxon>
        <taxon>Tracheophyta</taxon>
        <taxon>Spermatophyta</taxon>
        <taxon>Magnoliopsida</taxon>
        <taxon>eudicotyledons</taxon>
        <taxon>Gunneridae</taxon>
        <taxon>Pentapetalae</taxon>
        <taxon>rosids</taxon>
        <taxon>fabids</taxon>
        <taxon>Rosales</taxon>
        <taxon>Cannabaceae</taxon>
        <taxon>Trema</taxon>
    </lineage>
</organism>
<reference evidence="3" key="1">
    <citation type="submission" date="2016-06" db="EMBL/GenBank/DDBJ databases">
        <title>Parallel loss of symbiosis genes in relatives of nitrogen-fixing non-legume Parasponia.</title>
        <authorList>
            <person name="Van Velzen R."/>
            <person name="Holmer R."/>
            <person name="Bu F."/>
            <person name="Rutten L."/>
            <person name="Van Zeijl A."/>
            <person name="Liu W."/>
            <person name="Santuari L."/>
            <person name="Cao Q."/>
            <person name="Sharma T."/>
            <person name="Shen D."/>
            <person name="Roswanjaya Y."/>
            <person name="Wardhani T."/>
            <person name="Kalhor M.S."/>
            <person name="Jansen J."/>
            <person name="Van den Hoogen J."/>
            <person name="Gungor B."/>
            <person name="Hartog M."/>
            <person name="Hontelez J."/>
            <person name="Verver J."/>
            <person name="Yang W.-C."/>
            <person name="Schijlen E."/>
            <person name="Repin R."/>
            <person name="Schilthuizen M."/>
            <person name="Schranz E."/>
            <person name="Heidstra R."/>
            <person name="Miyata K."/>
            <person name="Fedorova E."/>
            <person name="Kohlen W."/>
            <person name="Bisseling T."/>
            <person name="Smit S."/>
            <person name="Geurts R."/>
        </authorList>
    </citation>
    <scope>NUCLEOTIDE SEQUENCE [LARGE SCALE GENOMIC DNA]</scope>
    <source>
        <strain evidence="3">cv. RG33-2</strain>
    </source>
</reference>
<sequence>MTKIRWTSKKRKGIEDSDFESPPPQSSSPRMSLRLKKEKVEEAGTEASPIRLSTPVPKTSAKKMMVKKSKEKEKKIAAKEEK</sequence>
<evidence type="ECO:0000313" key="3">
    <source>
        <dbReference type="Proteomes" id="UP000237000"/>
    </source>
</evidence>
<accession>A0A2P5EMV1</accession>
<comment type="caution">
    <text evidence="2">The sequence shown here is derived from an EMBL/GenBank/DDBJ whole genome shotgun (WGS) entry which is preliminary data.</text>
</comment>
<proteinExistence type="predicted"/>
<dbReference type="EMBL" id="JXTC01000124">
    <property type="protein sequence ID" value="PON86884.1"/>
    <property type="molecule type" value="Genomic_DNA"/>
</dbReference>
<feature type="region of interest" description="Disordered" evidence="1">
    <location>
        <begin position="1"/>
        <end position="82"/>
    </location>
</feature>
<evidence type="ECO:0000313" key="2">
    <source>
        <dbReference type="EMBL" id="PON86884.1"/>
    </source>
</evidence>
<dbReference type="InParanoid" id="A0A2P5EMV1"/>
<feature type="compositionally biased region" description="Basic residues" evidence="1">
    <location>
        <begin position="1"/>
        <end position="12"/>
    </location>
</feature>
<feature type="non-terminal residue" evidence="2">
    <location>
        <position position="82"/>
    </location>
</feature>
<evidence type="ECO:0000256" key="1">
    <source>
        <dbReference type="SAM" id="MobiDB-lite"/>
    </source>
</evidence>
<protein>
    <submittedName>
        <fullName evidence="2">Uncharacterized protein</fullName>
    </submittedName>
</protein>